<protein>
    <submittedName>
        <fullName evidence="1">Uncharacterized protein</fullName>
    </submittedName>
</protein>
<dbReference type="RefSeq" id="WP_268905212.1">
    <property type="nucleotide sequence ID" value="NZ_JAPTGG010000013.1"/>
</dbReference>
<accession>A0A9J6RPV5</accession>
<evidence type="ECO:0000313" key="1">
    <source>
        <dbReference type="EMBL" id="MCZ0866540.1"/>
    </source>
</evidence>
<reference evidence="1 2" key="1">
    <citation type="submission" date="2022-12" db="EMBL/GenBank/DDBJ databases">
        <title>Dasania phycosphaerae sp. nov., isolated from particulate material of the south coast of Korea.</title>
        <authorList>
            <person name="Jiang Y."/>
        </authorList>
    </citation>
    <scope>NUCLEOTIDE SEQUENCE [LARGE SCALE GENOMIC DNA]</scope>
    <source>
        <strain evidence="1 2">GY-19</strain>
    </source>
</reference>
<comment type="caution">
    <text evidence="1">The sequence shown here is derived from an EMBL/GenBank/DDBJ whole genome shotgun (WGS) entry which is preliminary data.</text>
</comment>
<gene>
    <name evidence="1" type="ORF">O0V09_15110</name>
</gene>
<keyword evidence="2" id="KW-1185">Reference proteome</keyword>
<evidence type="ECO:0000313" key="2">
    <source>
        <dbReference type="Proteomes" id="UP001069090"/>
    </source>
</evidence>
<dbReference type="Proteomes" id="UP001069090">
    <property type="component" value="Unassembled WGS sequence"/>
</dbReference>
<proteinExistence type="predicted"/>
<organism evidence="1 2">
    <name type="scientific">Dasania phycosphaerae</name>
    <dbReference type="NCBI Taxonomy" id="2950436"/>
    <lineage>
        <taxon>Bacteria</taxon>
        <taxon>Pseudomonadati</taxon>
        <taxon>Pseudomonadota</taxon>
        <taxon>Gammaproteobacteria</taxon>
        <taxon>Cellvibrionales</taxon>
        <taxon>Spongiibacteraceae</taxon>
        <taxon>Dasania</taxon>
    </lineage>
</organism>
<dbReference type="AlphaFoldDB" id="A0A9J6RPV5"/>
<name>A0A9J6RPV5_9GAMM</name>
<dbReference type="EMBL" id="JAPTGG010000013">
    <property type="protein sequence ID" value="MCZ0866540.1"/>
    <property type="molecule type" value="Genomic_DNA"/>
</dbReference>
<sequence>MEPVEWIVGLVLLIGGYELWGKEEPQEPVAVEIVTEQPIVSVEPLFERGRYYRTEDGYYISNLTPAPQKVDGCDRPVLTADLTAPRDDEGQIQVTEVDIECEG</sequence>